<evidence type="ECO:0000256" key="2">
    <source>
        <dbReference type="ARBA" id="ARBA00022679"/>
    </source>
</evidence>
<evidence type="ECO:0000259" key="3">
    <source>
        <dbReference type="Pfam" id="PF00534"/>
    </source>
</evidence>
<evidence type="ECO:0000259" key="4">
    <source>
        <dbReference type="Pfam" id="PF13579"/>
    </source>
</evidence>
<comment type="caution">
    <text evidence="5">The sequence shown here is derived from an EMBL/GenBank/DDBJ whole genome shotgun (WGS) entry which is preliminary data.</text>
</comment>
<feature type="domain" description="Glycosyl transferase family 1" evidence="3">
    <location>
        <begin position="192"/>
        <end position="329"/>
    </location>
</feature>
<sequence length="381" mass="42586">MRIALIGTRGVPARYGGFETAIEEIGSRLADKGHQVVVFCRTPEDVEHLESYKGMDLVHLPALKKRSLETLSHTALSVLDRHLRGVDCAVVFNAANAPLLPVVRARRIPVATHVDGLEWRRGKWSGTGQQYYRMAESLSVRWSDALIADAQGIADYYTEEFHAPTRLIAYGAPILHGLGTDKLEPLGLQSNRFHLVVARFEPENHVLEIVKGYVASKATHPLVVVGSAPYSDEYTAQIREAADERVQLLGGLWDQDQLDQLYGHSLTYLHGHSVGGTNPSLLRAGGAGAFVVAWDVDFNKEVVQHTGEYFSTPAGLARILEQVETEPERTRQRGLELQASMDRYDWDAVADDYETLYTDLAARRYPRRRPNGKRHPSRWSI</sequence>
<dbReference type="EMBL" id="JBHUFZ010000008">
    <property type="protein sequence ID" value="MFD1889221.1"/>
    <property type="molecule type" value="Genomic_DNA"/>
</dbReference>
<feature type="domain" description="Glycosyltransferase subfamily 4-like N-terminal" evidence="4">
    <location>
        <begin position="16"/>
        <end position="166"/>
    </location>
</feature>
<dbReference type="Gene3D" id="3.40.50.2000">
    <property type="entry name" value="Glycogen Phosphorylase B"/>
    <property type="match status" value="2"/>
</dbReference>
<evidence type="ECO:0000313" key="6">
    <source>
        <dbReference type="Proteomes" id="UP001597326"/>
    </source>
</evidence>
<evidence type="ECO:0000313" key="5">
    <source>
        <dbReference type="EMBL" id="MFD1889221.1"/>
    </source>
</evidence>
<keyword evidence="6" id="KW-1185">Reference proteome</keyword>
<dbReference type="Pfam" id="PF00534">
    <property type="entry name" value="Glycos_transf_1"/>
    <property type="match status" value="1"/>
</dbReference>
<proteinExistence type="predicted"/>
<reference evidence="6" key="1">
    <citation type="journal article" date="2019" name="Int. J. Syst. Evol. Microbiol.">
        <title>The Global Catalogue of Microorganisms (GCM) 10K type strain sequencing project: providing services to taxonomists for standard genome sequencing and annotation.</title>
        <authorList>
            <consortium name="The Broad Institute Genomics Platform"/>
            <consortium name="The Broad Institute Genome Sequencing Center for Infectious Disease"/>
            <person name="Wu L."/>
            <person name="Ma J."/>
        </authorList>
    </citation>
    <scope>NUCLEOTIDE SEQUENCE [LARGE SCALE GENOMIC DNA]</scope>
    <source>
        <strain evidence="6">CAIM 431</strain>
    </source>
</reference>
<evidence type="ECO:0000256" key="1">
    <source>
        <dbReference type="ARBA" id="ARBA00022676"/>
    </source>
</evidence>
<name>A0ABW4RSJ5_9ACTN</name>
<organism evidence="5 6">
    <name type="scientific">Luteococcus peritonei</name>
    <dbReference type="NCBI Taxonomy" id="88874"/>
    <lineage>
        <taxon>Bacteria</taxon>
        <taxon>Bacillati</taxon>
        <taxon>Actinomycetota</taxon>
        <taxon>Actinomycetes</taxon>
        <taxon>Propionibacteriales</taxon>
        <taxon>Propionibacteriaceae</taxon>
        <taxon>Luteococcus</taxon>
    </lineage>
</organism>
<dbReference type="PANTHER" id="PTHR12526">
    <property type="entry name" value="GLYCOSYLTRANSFERASE"/>
    <property type="match status" value="1"/>
</dbReference>
<protein>
    <submittedName>
        <fullName evidence="5">DUF1972 domain-containing protein</fullName>
    </submittedName>
</protein>
<dbReference type="RefSeq" id="WP_343872209.1">
    <property type="nucleotide sequence ID" value="NZ_BAAAIX010000007.1"/>
</dbReference>
<accession>A0ABW4RSJ5</accession>
<dbReference type="Proteomes" id="UP001597326">
    <property type="component" value="Unassembled WGS sequence"/>
</dbReference>
<gene>
    <name evidence="5" type="ORF">ACFSCS_03340</name>
</gene>
<dbReference type="SUPFAM" id="SSF53756">
    <property type="entry name" value="UDP-Glycosyltransferase/glycogen phosphorylase"/>
    <property type="match status" value="1"/>
</dbReference>
<keyword evidence="1" id="KW-0328">Glycosyltransferase</keyword>
<dbReference type="InterPro" id="IPR001296">
    <property type="entry name" value="Glyco_trans_1"/>
</dbReference>
<dbReference type="Pfam" id="PF13579">
    <property type="entry name" value="Glyco_trans_4_4"/>
    <property type="match status" value="1"/>
</dbReference>
<keyword evidence="2" id="KW-0808">Transferase</keyword>
<dbReference type="InterPro" id="IPR028098">
    <property type="entry name" value="Glyco_trans_4-like_N"/>
</dbReference>